<dbReference type="InterPro" id="IPR008909">
    <property type="entry name" value="DALR_anticod-bd"/>
</dbReference>
<dbReference type="PRINTS" id="PR01045">
    <property type="entry name" value="TRNASYNTHGB"/>
</dbReference>
<comment type="catalytic activity">
    <reaction evidence="9 10">
        <text>tRNA(Gly) + glycine + ATP = glycyl-tRNA(Gly) + AMP + diphosphate</text>
        <dbReference type="Rhea" id="RHEA:16013"/>
        <dbReference type="Rhea" id="RHEA-COMP:9664"/>
        <dbReference type="Rhea" id="RHEA-COMP:9683"/>
        <dbReference type="ChEBI" id="CHEBI:30616"/>
        <dbReference type="ChEBI" id="CHEBI:33019"/>
        <dbReference type="ChEBI" id="CHEBI:57305"/>
        <dbReference type="ChEBI" id="CHEBI:78442"/>
        <dbReference type="ChEBI" id="CHEBI:78522"/>
        <dbReference type="ChEBI" id="CHEBI:456215"/>
        <dbReference type="EC" id="6.1.1.14"/>
    </reaction>
</comment>
<dbReference type="PANTHER" id="PTHR30075">
    <property type="entry name" value="GLYCYL-TRNA SYNTHETASE"/>
    <property type="match status" value="1"/>
</dbReference>
<evidence type="ECO:0000313" key="13">
    <source>
        <dbReference type="Proteomes" id="UP000063964"/>
    </source>
</evidence>
<dbReference type="Pfam" id="PF02092">
    <property type="entry name" value="tRNA_synt_2f"/>
    <property type="match status" value="1"/>
</dbReference>
<organism evidence="12 13">
    <name type="scientific">Desulfomicrobium orale DSM 12838</name>
    <dbReference type="NCBI Taxonomy" id="888061"/>
    <lineage>
        <taxon>Bacteria</taxon>
        <taxon>Pseudomonadati</taxon>
        <taxon>Thermodesulfobacteriota</taxon>
        <taxon>Desulfovibrionia</taxon>
        <taxon>Desulfovibrionales</taxon>
        <taxon>Desulfomicrobiaceae</taxon>
        <taxon>Desulfomicrobium</taxon>
    </lineage>
</organism>
<keyword evidence="7 10" id="KW-0648">Protein biosynthesis</keyword>
<dbReference type="GO" id="GO:0004820">
    <property type="term" value="F:glycine-tRNA ligase activity"/>
    <property type="evidence" value="ECO:0007669"/>
    <property type="project" value="UniProtKB-UniRule"/>
</dbReference>
<dbReference type="PANTHER" id="PTHR30075:SF2">
    <property type="entry name" value="GLYCINE--TRNA LIGASE, CHLOROPLASTIC_MITOCHONDRIAL 2"/>
    <property type="match status" value="1"/>
</dbReference>
<keyword evidence="8 10" id="KW-0030">Aminoacyl-tRNA synthetase</keyword>
<keyword evidence="13" id="KW-1185">Reference proteome</keyword>
<sequence>MNHFILEVGVEEMPARFLDSLNRELEEKFADFLGEAGLDFGRVCAASTPRRLAVDITGLAGTQRTEEVVVSGPPARIALDAEGRPTKAGLGFARSQDVDFSQVYVEETDKGAYLAVRKTVGGRAAADILAEACVRILPSLSFPKKMQWMGRECTFGRPVRWLLALLDDAVVPFSFAGLDSSRETRGHRVMGPGPLTVPHADVYESVLSGQGHVTLRAGDRKEAIRAGGDRLAHEAGGTVIWSEALLDQVAGLVESPQPILGGFHEKFLELPEEVLLTSMETHQKSFGLRGGNGKLLPYFLTAANIESRQPELVRRGWERVLRARLEDARFFWEADCAATFDGWLEKLDRVIFIGPLGTMGDKTRRLEKLAAFIAAETAPELKADMARAGRLSKADLVSEMVYEFDDLQGKMGGIYARRQGESRAVADALYEQYLPAGQDSPVPATMGGAILSLADKLDNLAGCFGLEMIPTGAADPYALRRNALGVCRIVLEFGLKLDLRALLRQAQAGYTGVDWKLVPAEALDRLMDFFGQRLKAFWSAQGVETLVLDAAMAPGFDDISDTRQRVQALAEFSRAEDFEALALTLKRASNIIRKQGDQPLTGKVDASLLENAAERLLLETVEKVEPLWAGLAAGRDYPAMLGQLRVLRPVVDGFFDGVMVMAEDEALRANRLNLLFRVTDMVGRVADFGRLQV</sequence>
<evidence type="ECO:0000256" key="10">
    <source>
        <dbReference type="HAMAP-Rule" id="MF_00255"/>
    </source>
</evidence>
<accession>A0A0X8JSH6</accession>
<dbReference type="EMBL" id="CP014230">
    <property type="protein sequence ID" value="AMD94058.1"/>
    <property type="molecule type" value="Genomic_DNA"/>
</dbReference>
<comment type="subunit">
    <text evidence="10">Tetramer of two alpha and two beta subunits.</text>
</comment>
<dbReference type="AlphaFoldDB" id="A0A0X8JSH6"/>
<evidence type="ECO:0000256" key="6">
    <source>
        <dbReference type="ARBA" id="ARBA00022840"/>
    </source>
</evidence>
<evidence type="ECO:0000256" key="8">
    <source>
        <dbReference type="ARBA" id="ARBA00023146"/>
    </source>
</evidence>
<evidence type="ECO:0000256" key="7">
    <source>
        <dbReference type="ARBA" id="ARBA00022917"/>
    </source>
</evidence>
<dbReference type="STRING" id="888061.AXF15_07865"/>
<dbReference type="GO" id="GO:0006426">
    <property type="term" value="P:glycyl-tRNA aminoacylation"/>
    <property type="evidence" value="ECO:0007669"/>
    <property type="project" value="UniProtKB-UniRule"/>
</dbReference>
<evidence type="ECO:0000256" key="5">
    <source>
        <dbReference type="ARBA" id="ARBA00022741"/>
    </source>
</evidence>
<gene>
    <name evidence="10" type="primary">glyS</name>
    <name evidence="12" type="ORF">AXF15_07865</name>
</gene>
<evidence type="ECO:0000259" key="11">
    <source>
        <dbReference type="Pfam" id="PF05746"/>
    </source>
</evidence>
<evidence type="ECO:0000256" key="4">
    <source>
        <dbReference type="ARBA" id="ARBA00022598"/>
    </source>
</evidence>
<keyword evidence="5 10" id="KW-0547">Nucleotide-binding</keyword>
<evidence type="ECO:0000256" key="9">
    <source>
        <dbReference type="ARBA" id="ARBA00047937"/>
    </source>
</evidence>
<keyword evidence="4 10" id="KW-0436">Ligase</keyword>
<dbReference type="SUPFAM" id="SSF109604">
    <property type="entry name" value="HD-domain/PDEase-like"/>
    <property type="match status" value="1"/>
</dbReference>
<reference evidence="13" key="1">
    <citation type="submission" date="2016-02" db="EMBL/GenBank/DDBJ databases">
        <authorList>
            <person name="Holder M.E."/>
            <person name="Ajami N.J."/>
            <person name="Petrosino J.F."/>
        </authorList>
    </citation>
    <scope>NUCLEOTIDE SEQUENCE [LARGE SCALE GENOMIC DNA]</scope>
    <source>
        <strain evidence="13">DSM 12838</strain>
    </source>
</reference>
<comment type="similarity">
    <text evidence="2 10">Belongs to the class-II aminoacyl-tRNA synthetase family.</text>
</comment>
<dbReference type="GO" id="GO:0005524">
    <property type="term" value="F:ATP binding"/>
    <property type="evidence" value="ECO:0007669"/>
    <property type="project" value="UniProtKB-UniRule"/>
</dbReference>
<dbReference type="KEGG" id="doa:AXF15_07865"/>
<evidence type="ECO:0000313" key="12">
    <source>
        <dbReference type="EMBL" id="AMD94058.1"/>
    </source>
</evidence>
<keyword evidence="3 10" id="KW-0963">Cytoplasm</keyword>
<feature type="domain" description="DALR anticodon binding" evidence="11">
    <location>
        <begin position="584"/>
        <end position="679"/>
    </location>
</feature>
<evidence type="ECO:0000256" key="1">
    <source>
        <dbReference type="ARBA" id="ARBA00004496"/>
    </source>
</evidence>
<dbReference type="NCBIfam" id="TIGR00211">
    <property type="entry name" value="glyS"/>
    <property type="match status" value="1"/>
</dbReference>
<dbReference type="OrthoDB" id="9775440at2"/>
<dbReference type="PROSITE" id="PS50861">
    <property type="entry name" value="AA_TRNA_LIGASE_II_GLYAB"/>
    <property type="match status" value="1"/>
</dbReference>
<dbReference type="HAMAP" id="MF_00255">
    <property type="entry name" value="Gly_tRNA_synth_beta"/>
    <property type="match status" value="1"/>
</dbReference>
<dbReference type="Pfam" id="PF05746">
    <property type="entry name" value="DALR_1"/>
    <property type="match status" value="1"/>
</dbReference>
<dbReference type="GO" id="GO:0005829">
    <property type="term" value="C:cytosol"/>
    <property type="evidence" value="ECO:0007669"/>
    <property type="project" value="TreeGrafter"/>
</dbReference>
<proteinExistence type="inferred from homology"/>
<protein>
    <recommendedName>
        <fullName evidence="10">Glycine--tRNA ligase beta subunit</fullName>
        <ecNumber evidence="10">6.1.1.14</ecNumber>
    </recommendedName>
    <alternativeName>
        <fullName evidence="10">Glycyl-tRNA synthetase beta subunit</fullName>
        <shortName evidence="10">GlyRS</shortName>
    </alternativeName>
</protein>
<evidence type="ECO:0000256" key="2">
    <source>
        <dbReference type="ARBA" id="ARBA00008226"/>
    </source>
</evidence>
<dbReference type="RefSeq" id="WP_066608835.1">
    <property type="nucleotide sequence ID" value="NZ_CP014230.1"/>
</dbReference>
<name>A0A0X8JSH6_9BACT</name>
<evidence type="ECO:0000256" key="3">
    <source>
        <dbReference type="ARBA" id="ARBA00022490"/>
    </source>
</evidence>
<dbReference type="GO" id="GO:0004814">
    <property type="term" value="F:arginine-tRNA ligase activity"/>
    <property type="evidence" value="ECO:0007669"/>
    <property type="project" value="InterPro"/>
</dbReference>
<dbReference type="InterPro" id="IPR015944">
    <property type="entry name" value="Gly-tRNA-synth_bsu"/>
</dbReference>
<keyword evidence="6 10" id="KW-0067">ATP-binding</keyword>
<dbReference type="EC" id="6.1.1.14" evidence="10"/>
<dbReference type="GO" id="GO:0006420">
    <property type="term" value="P:arginyl-tRNA aminoacylation"/>
    <property type="evidence" value="ECO:0007669"/>
    <property type="project" value="InterPro"/>
</dbReference>
<dbReference type="InterPro" id="IPR006194">
    <property type="entry name" value="Gly-tRNA-synth_heterodimer"/>
</dbReference>
<dbReference type="Proteomes" id="UP000063964">
    <property type="component" value="Chromosome"/>
</dbReference>
<comment type="subcellular location">
    <subcellularLocation>
        <location evidence="1 10">Cytoplasm</location>
    </subcellularLocation>
</comment>